<comment type="catalytic activity">
    <reaction evidence="1">
        <text>[protein]-peptidylproline (omega=180) = [protein]-peptidylproline (omega=0)</text>
        <dbReference type="Rhea" id="RHEA:16237"/>
        <dbReference type="Rhea" id="RHEA-COMP:10747"/>
        <dbReference type="Rhea" id="RHEA-COMP:10748"/>
        <dbReference type="ChEBI" id="CHEBI:83833"/>
        <dbReference type="ChEBI" id="CHEBI:83834"/>
        <dbReference type="EC" id="5.2.1.8"/>
    </reaction>
</comment>
<evidence type="ECO:0000256" key="4">
    <source>
        <dbReference type="ARBA" id="ARBA00023110"/>
    </source>
</evidence>
<dbReference type="Proteomes" id="UP000631421">
    <property type="component" value="Unassembled WGS sequence"/>
</dbReference>
<evidence type="ECO:0000256" key="1">
    <source>
        <dbReference type="ARBA" id="ARBA00000971"/>
    </source>
</evidence>
<keyword evidence="9" id="KW-1185">Reference proteome</keyword>
<reference evidence="8" key="1">
    <citation type="journal article" date="2015" name="ISME J.">
        <title>Draft Genome Sequence of Streptomyces incarnatus NRRL8089, which Produces the Nucleoside Antibiotic Sinefungin.</title>
        <authorList>
            <person name="Oshima K."/>
            <person name="Hattori M."/>
            <person name="Shimizu H."/>
            <person name="Fukuda K."/>
            <person name="Nemoto M."/>
            <person name="Inagaki K."/>
            <person name="Tamura T."/>
        </authorList>
    </citation>
    <scope>NUCLEOTIDE SEQUENCE</scope>
    <source>
        <strain evidence="8">FACHB-1277</strain>
    </source>
</reference>
<organism evidence="8 9">
    <name type="scientific">Pseudanabaena cinerea FACHB-1277</name>
    <dbReference type="NCBI Taxonomy" id="2949581"/>
    <lineage>
        <taxon>Bacteria</taxon>
        <taxon>Bacillati</taxon>
        <taxon>Cyanobacteriota</taxon>
        <taxon>Cyanophyceae</taxon>
        <taxon>Pseudanabaenales</taxon>
        <taxon>Pseudanabaenaceae</taxon>
        <taxon>Pseudanabaena</taxon>
        <taxon>Pseudanabaena cinerea</taxon>
    </lineage>
</organism>
<sequence>MQALEINGGTFPADTLVTKMVGYGMLPQLIREMTLDRCVADISLSPEEQQSAYQQAFQQLGIDSDEKLAAWLGQQGMTIAQLQARAERSLKLVMFKQSQWGAKVNTNFLERKQSLDRVIYSLICTKDFCVAQELYFRIKEGEQTFEELAREYSQGPEAQTGGLIGPVEMGSIHPNLSKMLVASDVGQVQTPTVIGDWIVLVRLEKLLAASLDDAMRQRLIDESFSKWLEDSVSQQMKTLAIAVVK</sequence>
<reference evidence="8" key="2">
    <citation type="submission" date="2020-08" db="EMBL/GenBank/DDBJ databases">
        <authorList>
            <person name="Chen M."/>
            <person name="Teng W."/>
            <person name="Zhao L."/>
            <person name="Hu C."/>
            <person name="Zhou Y."/>
            <person name="Han B."/>
            <person name="Song L."/>
            <person name="Shu W."/>
        </authorList>
    </citation>
    <scope>NUCLEOTIDE SEQUENCE</scope>
    <source>
        <strain evidence="8">FACHB-1277</strain>
    </source>
</reference>
<feature type="domain" description="PpiC" evidence="7">
    <location>
        <begin position="113"/>
        <end position="205"/>
    </location>
</feature>
<dbReference type="InterPro" id="IPR046357">
    <property type="entry name" value="PPIase_dom_sf"/>
</dbReference>
<dbReference type="PANTHER" id="PTHR47245">
    <property type="entry name" value="PEPTIDYLPROLYL ISOMERASE"/>
    <property type="match status" value="1"/>
</dbReference>
<protein>
    <recommendedName>
        <fullName evidence="2">peptidylprolyl isomerase</fullName>
        <ecNumber evidence="2">5.2.1.8</ecNumber>
    </recommendedName>
</protein>
<dbReference type="GO" id="GO:0003755">
    <property type="term" value="F:peptidyl-prolyl cis-trans isomerase activity"/>
    <property type="evidence" value="ECO:0007669"/>
    <property type="project" value="UniProtKB-KW"/>
</dbReference>
<dbReference type="AlphaFoldDB" id="A0A926UQJ4"/>
<evidence type="ECO:0000313" key="8">
    <source>
        <dbReference type="EMBL" id="MBD2148888.1"/>
    </source>
</evidence>
<evidence type="ECO:0000256" key="2">
    <source>
        <dbReference type="ARBA" id="ARBA00013194"/>
    </source>
</evidence>
<dbReference type="Pfam" id="PF00639">
    <property type="entry name" value="Rotamase"/>
    <property type="match status" value="1"/>
</dbReference>
<keyword evidence="5 6" id="KW-0413">Isomerase</keyword>
<dbReference type="PROSITE" id="PS50198">
    <property type="entry name" value="PPIC_PPIASE_2"/>
    <property type="match status" value="1"/>
</dbReference>
<evidence type="ECO:0000256" key="5">
    <source>
        <dbReference type="ARBA" id="ARBA00023235"/>
    </source>
</evidence>
<gene>
    <name evidence="8" type="ORF">H6F44_01915</name>
</gene>
<accession>A0A926UQJ4</accession>
<dbReference type="PANTHER" id="PTHR47245:SF1">
    <property type="entry name" value="FOLDASE PROTEIN PRSA"/>
    <property type="match status" value="1"/>
</dbReference>
<keyword evidence="4 6" id="KW-0697">Rotamase</keyword>
<dbReference type="SUPFAM" id="SSF54534">
    <property type="entry name" value="FKBP-like"/>
    <property type="match status" value="1"/>
</dbReference>
<proteinExistence type="predicted"/>
<evidence type="ECO:0000313" key="9">
    <source>
        <dbReference type="Proteomes" id="UP000631421"/>
    </source>
</evidence>
<dbReference type="RefSeq" id="WP_190349223.1">
    <property type="nucleotide sequence ID" value="NZ_JACJPY010000003.1"/>
</dbReference>
<dbReference type="InterPro" id="IPR000297">
    <property type="entry name" value="PPIase_PpiC"/>
</dbReference>
<dbReference type="EMBL" id="JACJPY010000003">
    <property type="protein sequence ID" value="MBD2148888.1"/>
    <property type="molecule type" value="Genomic_DNA"/>
</dbReference>
<evidence type="ECO:0000256" key="6">
    <source>
        <dbReference type="PROSITE-ProRule" id="PRU00278"/>
    </source>
</evidence>
<dbReference type="Gene3D" id="3.10.50.40">
    <property type="match status" value="1"/>
</dbReference>
<name>A0A926UQJ4_9CYAN</name>
<keyword evidence="3" id="KW-0732">Signal</keyword>
<evidence type="ECO:0000259" key="7">
    <source>
        <dbReference type="PROSITE" id="PS50198"/>
    </source>
</evidence>
<dbReference type="EC" id="5.2.1.8" evidence="2"/>
<dbReference type="InterPro" id="IPR050245">
    <property type="entry name" value="PrsA_foldase"/>
</dbReference>
<evidence type="ECO:0000256" key="3">
    <source>
        <dbReference type="ARBA" id="ARBA00022729"/>
    </source>
</evidence>
<comment type="caution">
    <text evidence="8">The sequence shown here is derived from an EMBL/GenBank/DDBJ whole genome shotgun (WGS) entry which is preliminary data.</text>
</comment>